<reference evidence="1" key="1">
    <citation type="submission" date="2022-10" db="EMBL/GenBank/DDBJ databases">
        <title>The complete genomes of actinobacterial strains from the NBC collection.</title>
        <authorList>
            <person name="Joergensen T.S."/>
            <person name="Alvarez Arevalo M."/>
            <person name="Sterndorff E.B."/>
            <person name="Faurdal D."/>
            <person name="Vuksanovic O."/>
            <person name="Mourched A.-S."/>
            <person name="Charusanti P."/>
            <person name="Shaw S."/>
            <person name="Blin K."/>
            <person name="Weber T."/>
        </authorList>
    </citation>
    <scope>NUCLEOTIDE SEQUENCE</scope>
    <source>
        <strain evidence="1">NBC 01771</strain>
    </source>
</reference>
<gene>
    <name evidence="1" type="ORF">OG835_32320</name>
</gene>
<dbReference type="EMBL" id="CP109109">
    <property type="protein sequence ID" value="WSC01221.1"/>
    <property type="molecule type" value="Genomic_DNA"/>
</dbReference>
<dbReference type="Proteomes" id="UP001348369">
    <property type="component" value="Chromosome"/>
</dbReference>
<accession>A0ACD4ZST7</accession>
<organism evidence="1 2">
    <name type="scientific">Streptomyces scopuliridis</name>
    <dbReference type="NCBI Taxonomy" id="452529"/>
    <lineage>
        <taxon>Bacteria</taxon>
        <taxon>Bacillati</taxon>
        <taxon>Actinomycetota</taxon>
        <taxon>Actinomycetes</taxon>
        <taxon>Kitasatosporales</taxon>
        <taxon>Streptomycetaceae</taxon>
        <taxon>Streptomyces</taxon>
    </lineage>
</organism>
<sequence length="82" mass="8626">MTRRAVRAAQSASQRAVTQRGAGWCLASVTATYTDGTVDISTARGPIAKVRRLKSYAPTVGETVKVDFNADGNWIVVGALAS</sequence>
<evidence type="ECO:0000313" key="2">
    <source>
        <dbReference type="Proteomes" id="UP001348369"/>
    </source>
</evidence>
<name>A0ACD4ZST7_9ACTN</name>
<protein>
    <submittedName>
        <fullName evidence="1">Uncharacterized protein</fullName>
    </submittedName>
</protein>
<evidence type="ECO:0000313" key="1">
    <source>
        <dbReference type="EMBL" id="WSC01221.1"/>
    </source>
</evidence>
<keyword evidence="2" id="KW-1185">Reference proteome</keyword>
<proteinExistence type="predicted"/>